<protein>
    <submittedName>
        <fullName evidence="3">Aldehyde oxidase and xanthine dehydrogenase molybdopterin binding</fullName>
    </submittedName>
</protein>
<dbReference type="AlphaFoldDB" id="B8EIY2"/>
<dbReference type="STRING" id="395965.Msil_3588"/>
<dbReference type="RefSeq" id="WP_012592542.1">
    <property type="nucleotide sequence ID" value="NC_011666.1"/>
</dbReference>
<dbReference type="HOGENOM" id="CLU_001681_2_2_5"/>
<name>B8EIY2_METSB</name>
<dbReference type="Pfam" id="PF01315">
    <property type="entry name" value="Ald_Xan_dh_C"/>
    <property type="match status" value="1"/>
</dbReference>
<dbReference type="InterPro" id="IPR037165">
    <property type="entry name" value="AldOxase/xan_DH_Mopterin-bd_sf"/>
</dbReference>
<dbReference type="Gene3D" id="3.30.365.10">
    <property type="entry name" value="Aldehyde oxidase/xanthine dehydrogenase, molybdopterin binding domain"/>
    <property type="match status" value="4"/>
</dbReference>
<proteinExistence type="predicted"/>
<dbReference type="OrthoDB" id="8428274at2"/>
<accession>B8EIY2</accession>
<dbReference type="SMART" id="SM01008">
    <property type="entry name" value="Ald_Xan_dh_C"/>
    <property type="match status" value="1"/>
</dbReference>
<dbReference type="SUPFAM" id="SSF56003">
    <property type="entry name" value="Molybdenum cofactor-binding domain"/>
    <property type="match status" value="1"/>
</dbReference>
<dbReference type="EMBL" id="CP001280">
    <property type="protein sequence ID" value="ACK52474.1"/>
    <property type="molecule type" value="Genomic_DNA"/>
</dbReference>
<dbReference type="InterPro" id="IPR016208">
    <property type="entry name" value="Ald_Oxase/xanthine_DH-like"/>
</dbReference>
<dbReference type="eggNOG" id="COG1529">
    <property type="taxonomic scope" value="Bacteria"/>
</dbReference>
<evidence type="ECO:0000313" key="4">
    <source>
        <dbReference type="Proteomes" id="UP000002257"/>
    </source>
</evidence>
<keyword evidence="4" id="KW-1185">Reference proteome</keyword>
<dbReference type="GO" id="GO:0016491">
    <property type="term" value="F:oxidoreductase activity"/>
    <property type="evidence" value="ECO:0007669"/>
    <property type="project" value="InterPro"/>
</dbReference>
<dbReference type="InterPro" id="IPR046867">
    <property type="entry name" value="AldOxase/xan_DH_MoCoBD2"/>
</dbReference>
<dbReference type="InterPro" id="IPR036856">
    <property type="entry name" value="Ald_Oxase/Xan_DH_a/b_sf"/>
</dbReference>
<dbReference type="GO" id="GO:0005506">
    <property type="term" value="F:iron ion binding"/>
    <property type="evidence" value="ECO:0007669"/>
    <property type="project" value="InterPro"/>
</dbReference>
<dbReference type="PANTHER" id="PTHR11908:SF153">
    <property type="entry name" value="DEHYDROGENASE"/>
    <property type="match status" value="1"/>
</dbReference>
<reference evidence="3 4" key="1">
    <citation type="journal article" date="2010" name="J. Bacteriol.">
        <title>Complete genome sequence of the aerobic facultative methanotroph Methylocella silvestris BL2.</title>
        <authorList>
            <person name="Chen Y."/>
            <person name="Crombie A."/>
            <person name="Rahman M.T."/>
            <person name="Dedysh S.N."/>
            <person name="Liesack W."/>
            <person name="Stott M.B."/>
            <person name="Alam M."/>
            <person name="Theisen A.R."/>
            <person name="Murrell J.C."/>
            <person name="Dunfield P.F."/>
        </authorList>
    </citation>
    <scope>NUCLEOTIDE SEQUENCE [LARGE SCALE GENOMIC DNA]</scope>
    <source>
        <strain evidence="4">DSM 15510 / CIP 108128 / LMG 27833 / NCIMB 13906 / BL2</strain>
    </source>
</reference>
<feature type="domain" description="Aldehyde oxidase/xanthine dehydrogenase a/b hammerhead" evidence="2">
    <location>
        <begin position="24"/>
        <end position="138"/>
    </location>
</feature>
<dbReference type="Gene3D" id="3.90.1170.50">
    <property type="entry name" value="Aldehyde oxidase/xanthine dehydrogenase, a/b hammerhead"/>
    <property type="match status" value="1"/>
</dbReference>
<dbReference type="Pfam" id="PF02738">
    <property type="entry name" value="MoCoBD_1"/>
    <property type="match status" value="1"/>
</dbReference>
<gene>
    <name evidence="3" type="ordered locus">Msil_3588</name>
</gene>
<organism evidence="3 4">
    <name type="scientific">Methylocella silvestris (strain DSM 15510 / CIP 108128 / LMG 27833 / NCIMB 13906 / BL2)</name>
    <dbReference type="NCBI Taxonomy" id="395965"/>
    <lineage>
        <taxon>Bacteria</taxon>
        <taxon>Pseudomonadati</taxon>
        <taxon>Pseudomonadota</taxon>
        <taxon>Alphaproteobacteria</taxon>
        <taxon>Hyphomicrobiales</taxon>
        <taxon>Beijerinckiaceae</taxon>
        <taxon>Methylocella</taxon>
    </lineage>
</organism>
<evidence type="ECO:0000256" key="1">
    <source>
        <dbReference type="SAM" id="MobiDB-lite"/>
    </source>
</evidence>
<evidence type="ECO:0000259" key="2">
    <source>
        <dbReference type="SMART" id="SM01008"/>
    </source>
</evidence>
<evidence type="ECO:0000313" key="3">
    <source>
        <dbReference type="EMBL" id="ACK52474.1"/>
    </source>
</evidence>
<dbReference type="PANTHER" id="PTHR11908">
    <property type="entry name" value="XANTHINE DEHYDROGENASE"/>
    <property type="match status" value="1"/>
</dbReference>
<dbReference type="SUPFAM" id="SSF54665">
    <property type="entry name" value="CO dehydrogenase molybdoprotein N-domain-like"/>
    <property type="match status" value="1"/>
</dbReference>
<dbReference type="InterPro" id="IPR008274">
    <property type="entry name" value="AldOxase/xan_DH_MoCoBD1"/>
</dbReference>
<dbReference type="Proteomes" id="UP000002257">
    <property type="component" value="Chromosome"/>
</dbReference>
<sequence>MSIAAAKSHVGAARPRVDGPLKVSGLARYAAEFATDDCLCGYVVSGAIAKGRITKIDCAEALAAPRVIAVFTHETRPQGSTSASKYRDQVAPPGDPFMPLLNERIFFSGQPVALIVAEDYESARDAASLINIAYEEEAASIDVAARKSAAYTPPKKRSGIEPPPKPRGDAEGAFASAPVRLENQYRVAVEFHNPMEMHGSTVIYEGDGKLTIHDKTQGAQNTQGYVASVFGLSPENVRVISPFVGGAFGSGLRPQYQLFLAVMASLALERSVRVTLTRDQMFTFGYRPDTIHTVGLACGHDGRLLSVMHDAVAGTSAFEDYQENVVNWSGLLYACPNAKLSYSLTKLDAYTPADMRAPGATLGVFALESAMDELAYAARIDPLELRLRNYAERDAAADKDFTSKALRDCYEQGARRFNWAKRQPDPRSMREGRDLIGYGMATGVWEALMRPTTARARLAAGGRLEVATATADIGTGTYTILSQIAADALGIPLERVTALVGDSALPKSPVEGGSWAAASAGAAVQLACFRLRRELLAIARAMENSPLANADLQHVTFADGAIALAAEPSRRVSILEAMRASGAEFLEAEETAKRDASVDKSYSAYTHSAVFAEVRVDEQLGVARVTRVVSAVAAGKILNPLTGRSQIIGGVVMGIGMALHEEALPDLRLSRFMNRNLGEYHIPAHADICDIDVIFVDERDDKVSPMGVKGLGEIGIVGTAAAVANAIFHATGKRVRELPITIDKLL</sequence>
<dbReference type="KEGG" id="msl:Msil_3588"/>
<feature type="region of interest" description="Disordered" evidence="1">
    <location>
        <begin position="151"/>
        <end position="172"/>
    </location>
</feature>
<dbReference type="InterPro" id="IPR000674">
    <property type="entry name" value="Ald_Oxase/Xan_DH_a/b"/>
</dbReference>
<dbReference type="Pfam" id="PF20256">
    <property type="entry name" value="MoCoBD_2"/>
    <property type="match status" value="1"/>
</dbReference>